<evidence type="ECO:0000256" key="2">
    <source>
        <dbReference type="ARBA" id="ARBA00022475"/>
    </source>
</evidence>
<organism evidence="8 9">
    <name type="scientific">Paramagnetospirillum marisnigri</name>
    <dbReference type="NCBI Taxonomy" id="1285242"/>
    <lineage>
        <taxon>Bacteria</taxon>
        <taxon>Pseudomonadati</taxon>
        <taxon>Pseudomonadota</taxon>
        <taxon>Alphaproteobacteria</taxon>
        <taxon>Rhodospirillales</taxon>
        <taxon>Magnetospirillaceae</taxon>
        <taxon>Paramagnetospirillum</taxon>
    </lineage>
</organism>
<evidence type="ECO:0000313" key="9">
    <source>
        <dbReference type="Proteomes" id="UP000078428"/>
    </source>
</evidence>
<comment type="caution">
    <text evidence="8">The sequence shown here is derived from an EMBL/GenBank/DDBJ whole genome shotgun (WGS) entry which is preliminary data.</text>
</comment>
<dbReference type="OrthoDB" id="7475012at2"/>
<keyword evidence="5" id="KW-0472">Membrane</keyword>
<comment type="subcellular location">
    <subcellularLocation>
        <location evidence="1">Cell membrane</location>
        <topology evidence="1">Multi-pass membrane protein</topology>
    </subcellularLocation>
</comment>
<feature type="domain" description="Single Cache" evidence="7">
    <location>
        <begin position="22"/>
        <end position="105"/>
    </location>
</feature>
<sequence>MNIFRTAMAAALCLVAAIGMAQAQAKKPTQDEVKALTLKAAELVAAKGIDEAAKVFTTEGDFKYGEVYINVIDTQGNWVVFPPKPENKGKSVLNFVDEDGKELGKDILNTGLKGEGWTEYRWKNPATNTIQPKVTYVKRVPGKDLIVYSGIYK</sequence>
<dbReference type="Pfam" id="PF17200">
    <property type="entry name" value="sCache_2"/>
    <property type="match status" value="1"/>
</dbReference>
<keyword evidence="2" id="KW-1003">Cell membrane</keyword>
<evidence type="ECO:0000256" key="6">
    <source>
        <dbReference type="SAM" id="SignalP"/>
    </source>
</evidence>
<keyword evidence="3" id="KW-0812">Transmembrane</keyword>
<keyword evidence="9" id="KW-1185">Reference proteome</keyword>
<accession>A0A178MD67</accession>
<dbReference type="STRING" id="1285242.A6A04_06545"/>
<evidence type="ECO:0000313" key="8">
    <source>
        <dbReference type="EMBL" id="OAN46751.1"/>
    </source>
</evidence>
<keyword evidence="4" id="KW-1133">Transmembrane helix</keyword>
<name>A0A178MD67_9PROT</name>
<evidence type="ECO:0000256" key="5">
    <source>
        <dbReference type="ARBA" id="ARBA00023136"/>
    </source>
</evidence>
<dbReference type="Proteomes" id="UP000078428">
    <property type="component" value="Unassembled WGS sequence"/>
</dbReference>
<gene>
    <name evidence="8" type="ORF">A6A04_06545</name>
</gene>
<proteinExistence type="predicted"/>
<evidence type="ECO:0000259" key="7">
    <source>
        <dbReference type="SMART" id="SM01049"/>
    </source>
</evidence>
<dbReference type="RefSeq" id="WP_068495040.1">
    <property type="nucleotide sequence ID" value="NZ_LWQT01000088.1"/>
</dbReference>
<feature type="signal peptide" evidence="6">
    <location>
        <begin position="1"/>
        <end position="23"/>
    </location>
</feature>
<dbReference type="Gene3D" id="3.30.450.20">
    <property type="entry name" value="PAS domain"/>
    <property type="match status" value="1"/>
</dbReference>
<dbReference type="GO" id="GO:0005886">
    <property type="term" value="C:plasma membrane"/>
    <property type="evidence" value="ECO:0007669"/>
    <property type="project" value="UniProtKB-SubCell"/>
</dbReference>
<feature type="chain" id="PRO_5008091861" evidence="6">
    <location>
        <begin position="24"/>
        <end position="153"/>
    </location>
</feature>
<protein>
    <submittedName>
        <fullName evidence="8">Chemotaxis protein</fullName>
    </submittedName>
</protein>
<evidence type="ECO:0000256" key="3">
    <source>
        <dbReference type="ARBA" id="ARBA00022692"/>
    </source>
</evidence>
<evidence type="ECO:0000256" key="1">
    <source>
        <dbReference type="ARBA" id="ARBA00004651"/>
    </source>
</evidence>
<dbReference type="InterPro" id="IPR033480">
    <property type="entry name" value="sCache_2"/>
</dbReference>
<dbReference type="EMBL" id="LWQT01000088">
    <property type="protein sequence ID" value="OAN46751.1"/>
    <property type="molecule type" value="Genomic_DNA"/>
</dbReference>
<keyword evidence="6" id="KW-0732">Signal</keyword>
<reference evidence="8 9" key="1">
    <citation type="submission" date="2016-04" db="EMBL/GenBank/DDBJ databases">
        <title>Draft genome sequence of freshwater magnetotactic bacteria Magnetospirillum marisnigri SP-1 and Magnetospirillum moscoviense BB-1.</title>
        <authorList>
            <person name="Koziaeva V."/>
            <person name="Dziuba M.V."/>
            <person name="Ivanov T.M."/>
            <person name="Kuznetsov B."/>
            <person name="Grouzdev D.S."/>
        </authorList>
    </citation>
    <scope>NUCLEOTIDE SEQUENCE [LARGE SCALE GENOMIC DNA]</scope>
    <source>
        <strain evidence="8 9">SP-1</strain>
    </source>
</reference>
<dbReference type="AlphaFoldDB" id="A0A178MD67"/>
<dbReference type="SMART" id="SM01049">
    <property type="entry name" value="Cache_2"/>
    <property type="match status" value="1"/>
</dbReference>
<evidence type="ECO:0000256" key="4">
    <source>
        <dbReference type="ARBA" id="ARBA00022989"/>
    </source>
</evidence>